<protein>
    <submittedName>
        <fullName evidence="1">Uncharacterized protein</fullName>
    </submittedName>
</protein>
<organism evidence="1 2">
    <name type="scientific">Mucor flavus</name>
    <dbReference type="NCBI Taxonomy" id="439312"/>
    <lineage>
        <taxon>Eukaryota</taxon>
        <taxon>Fungi</taxon>
        <taxon>Fungi incertae sedis</taxon>
        <taxon>Mucoromycota</taxon>
        <taxon>Mucoromycotina</taxon>
        <taxon>Mucoromycetes</taxon>
        <taxon>Mucorales</taxon>
        <taxon>Mucorineae</taxon>
        <taxon>Mucoraceae</taxon>
        <taxon>Mucor</taxon>
    </lineage>
</organism>
<sequence>MSSFNLYQWVEKVGDFYSVQFMKRFSRLRTFDIYFADKVMDYDVEHSAVSCITTYFSLVHALVGNRDTYCSFVGNSLNTRSYRFTYDSNNTLTLGYGVISELDLFVNEDNKGELHLPDKRVSIIGFEIINRFLLQFSAEQIFEDLPGEDVDDLPRVILERALLNYPNLDHFEVETGFHFRKINVGPHIGVNVSKSRNNGHEYLKVVKLQNIFDHSKVLESLITYLPNIEVLSIDYFLIQGHNRSSMLCNYDFDLTGFASLEYFYFYAGVRDNTDVVFVIYSFKYSDGDEKKYSYNTAERRIRPFENFDSETEDVEVITIKADKSVQVILCNNLLDSVLGIFENGNFLNLDYPVAMEPYENDD</sequence>
<name>A0ABP9Z012_9FUNG</name>
<comment type="caution">
    <text evidence="1">The sequence shown here is derived from an EMBL/GenBank/DDBJ whole genome shotgun (WGS) entry which is preliminary data.</text>
</comment>
<keyword evidence="2" id="KW-1185">Reference proteome</keyword>
<reference evidence="1 2" key="1">
    <citation type="submission" date="2024-04" db="EMBL/GenBank/DDBJ databases">
        <title>genome sequences of Mucor flavus KT1a and Helicostylum pulchrum KT1b strains isolated from the surface of a dry-aged beef.</title>
        <authorList>
            <person name="Toyotome T."/>
            <person name="Hosono M."/>
            <person name="Torimaru M."/>
            <person name="Fukuda K."/>
            <person name="Mikami N."/>
        </authorList>
    </citation>
    <scope>NUCLEOTIDE SEQUENCE [LARGE SCALE GENOMIC DNA]</scope>
    <source>
        <strain evidence="1 2">KT1a</strain>
    </source>
</reference>
<gene>
    <name evidence="1" type="ORF">MFLAVUS_005876</name>
</gene>
<accession>A0ABP9Z012</accession>
<evidence type="ECO:0000313" key="1">
    <source>
        <dbReference type="EMBL" id="GAA5812421.1"/>
    </source>
</evidence>
<dbReference type="EMBL" id="BAABUK010000013">
    <property type="protein sequence ID" value="GAA5812421.1"/>
    <property type="molecule type" value="Genomic_DNA"/>
</dbReference>
<dbReference type="Proteomes" id="UP001473302">
    <property type="component" value="Unassembled WGS sequence"/>
</dbReference>
<proteinExistence type="predicted"/>
<evidence type="ECO:0000313" key="2">
    <source>
        <dbReference type="Proteomes" id="UP001473302"/>
    </source>
</evidence>